<organism evidence="1 2">
    <name type="scientific">Physcomitrium patens</name>
    <name type="common">Spreading-leaved earth moss</name>
    <name type="synonym">Physcomitrella patens</name>
    <dbReference type="NCBI Taxonomy" id="3218"/>
    <lineage>
        <taxon>Eukaryota</taxon>
        <taxon>Viridiplantae</taxon>
        <taxon>Streptophyta</taxon>
        <taxon>Embryophyta</taxon>
        <taxon>Bryophyta</taxon>
        <taxon>Bryophytina</taxon>
        <taxon>Bryopsida</taxon>
        <taxon>Funariidae</taxon>
        <taxon>Funariales</taxon>
        <taxon>Funariaceae</taxon>
        <taxon>Physcomitrium</taxon>
    </lineage>
</organism>
<keyword evidence="2" id="KW-1185">Reference proteome</keyword>
<name>A0A7I4BG88_PHYPA</name>
<dbReference type="EMBL" id="ABEU02000018">
    <property type="status" value="NOT_ANNOTATED_CDS"/>
    <property type="molecule type" value="Genomic_DNA"/>
</dbReference>
<dbReference type="Gramene" id="Pp3c18_16590V3.2">
    <property type="protein sequence ID" value="Pp3c18_16590V3.2"/>
    <property type="gene ID" value="Pp3c18_16590"/>
</dbReference>
<accession>A0A7I4BG88</accession>
<dbReference type="Proteomes" id="UP000006727">
    <property type="component" value="Chromosome 18"/>
</dbReference>
<dbReference type="PANTHER" id="PTHR33924">
    <property type="entry name" value="CATION-TRANSPORTING ATPASE"/>
    <property type="match status" value="1"/>
</dbReference>
<dbReference type="AlphaFoldDB" id="A0A7I4BG88"/>
<dbReference type="PANTHER" id="PTHR33924:SF5">
    <property type="entry name" value="CATION-TRANSPORTING ATPASE"/>
    <property type="match status" value="1"/>
</dbReference>
<evidence type="ECO:0000313" key="1">
    <source>
        <dbReference type="EnsemblPlants" id="Pp3c18_16590V3.2"/>
    </source>
</evidence>
<evidence type="ECO:0000313" key="2">
    <source>
        <dbReference type="Proteomes" id="UP000006727"/>
    </source>
</evidence>
<reference evidence="1" key="3">
    <citation type="submission" date="2020-12" db="UniProtKB">
        <authorList>
            <consortium name="EnsemblPlants"/>
        </authorList>
    </citation>
    <scope>IDENTIFICATION</scope>
</reference>
<protein>
    <submittedName>
        <fullName evidence="1">Uncharacterized protein</fullName>
    </submittedName>
</protein>
<reference evidence="1 2" key="1">
    <citation type="journal article" date="2008" name="Science">
        <title>The Physcomitrella genome reveals evolutionary insights into the conquest of land by plants.</title>
        <authorList>
            <person name="Rensing S."/>
            <person name="Lang D."/>
            <person name="Zimmer A."/>
            <person name="Terry A."/>
            <person name="Salamov A."/>
            <person name="Shapiro H."/>
            <person name="Nishiyama T."/>
            <person name="Perroud P.-F."/>
            <person name="Lindquist E."/>
            <person name="Kamisugi Y."/>
            <person name="Tanahashi T."/>
            <person name="Sakakibara K."/>
            <person name="Fujita T."/>
            <person name="Oishi K."/>
            <person name="Shin-I T."/>
            <person name="Kuroki Y."/>
            <person name="Toyoda A."/>
            <person name="Suzuki Y."/>
            <person name="Hashimoto A."/>
            <person name="Yamaguchi K."/>
            <person name="Sugano A."/>
            <person name="Kohara Y."/>
            <person name="Fujiyama A."/>
            <person name="Anterola A."/>
            <person name="Aoki S."/>
            <person name="Ashton N."/>
            <person name="Barbazuk W.B."/>
            <person name="Barker E."/>
            <person name="Bennetzen J."/>
            <person name="Bezanilla M."/>
            <person name="Blankenship R."/>
            <person name="Cho S.H."/>
            <person name="Dutcher S."/>
            <person name="Estelle M."/>
            <person name="Fawcett J.A."/>
            <person name="Gundlach H."/>
            <person name="Hanada K."/>
            <person name="Heyl A."/>
            <person name="Hicks K.A."/>
            <person name="Hugh J."/>
            <person name="Lohr M."/>
            <person name="Mayer K."/>
            <person name="Melkozernov A."/>
            <person name="Murata T."/>
            <person name="Nelson D."/>
            <person name="Pils B."/>
            <person name="Prigge M."/>
            <person name="Reiss B."/>
            <person name="Renner T."/>
            <person name="Rombauts S."/>
            <person name="Rushton P."/>
            <person name="Sanderfoot A."/>
            <person name="Schween G."/>
            <person name="Shiu S.-H."/>
            <person name="Stueber K."/>
            <person name="Theodoulou F.L."/>
            <person name="Tu H."/>
            <person name="Van de Peer Y."/>
            <person name="Verrier P.J."/>
            <person name="Waters E."/>
            <person name="Wood A."/>
            <person name="Yang L."/>
            <person name="Cove D."/>
            <person name="Cuming A."/>
            <person name="Hasebe M."/>
            <person name="Lucas S."/>
            <person name="Mishler D.B."/>
            <person name="Reski R."/>
            <person name="Grigoriev I."/>
            <person name="Quatrano R.S."/>
            <person name="Boore J.L."/>
        </authorList>
    </citation>
    <scope>NUCLEOTIDE SEQUENCE [LARGE SCALE GENOMIC DNA]</scope>
    <source>
        <strain evidence="1 2">cv. Gransden 2004</strain>
    </source>
</reference>
<sequence>MHSHLLLLEFLLTQWRQNISFYALNHQLKSKLFASNQGSELQKTTDLRDPTDHNQQAQLPLIMNQELDTTLISSREACTVEATECKQEDLEEDTCKYPLDYSSSEDVGSRGHEDGTLLQQQDSKSLVSVAAANVATCWLELLSLDVKGRLAG</sequence>
<reference evidence="1 2" key="2">
    <citation type="journal article" date="2018" name="Plant J.">
        <title>The Physcomitrella patens chromosome-scale assembly reveals moss genome structure and evolution.</title>
        <authorList>
            <person name="Lang D."/>
            <person name="Ullrich K.K."/>
            <person name="Murat F."/>
            <person name="Fuchs J."/>
            <person name="Jenkins J."/>
            <person name="Haas F.B."/>
            <person name="Piednoel M."/>
            <person name="Gundlach H."/>
            <person name="Van Bel M."/>
            <person name="Meyberg R."/>
            <person name="Vives C."/>
            <person name="Morata J."/>
            <person name="Symeonidi A."/>
            <person name="Hiss M."/>
            <person name="Muchero W."/>
            <person name="Kamisugi Y."/>
            <person name="Saleh O."/>
            <person name="Blanc G."/>
            <person name="Decker E.L."/>
            <person name="van Gessel N."/>
            <person name="Grimwood J."/>
            <person name="Hayes R.D."/>
            <person name="Graham S.W."/>
            <person name="Gunter L.E."/>
            <person name="McDaniel S.F."/>
            <person name="Hoernstein S.N.W."/>
            <person name="Larsson A."/>
            <person name="Li F.W."/>
            <person name="Perroud P.F."/>
            <person name="Phillips J."/>
            <person name="Ranjan P."/>
            <person name="Rokshar D.S."/>
            <person name="Rothfels C.J."/>
            <person name="Schneider L."/>
            <person name="Shu S."/>
            <person name="Stevenson D.W."/>
            <person name="Thummler F."/>
            <person name="Tillich M."/>
            <person name="Villarreal Aguilar J.C."/>
            <person name="Widiez T."/>
            <person name="Wong G.K."/>
            <person name="Wymore A."/>
            <person name="Zhang Y."/>
            <person name="Zimmer A.D."/>
            <person name="Quatrano R.S."/>
            <person name="Mayer K.F.X."/>
            <person name="Goodstein D."/>
            <person name="Casacuberta J.M."/>
            <person name="Vandepoele K."/>
            <person name="Reski R."/>
            <person name="Cuming A.C."/>
            <person name="Tuskan G.A."/>
            <person name="Maumus F."/>
            <person name="Salse J."/>
            <person name="Schmutz J."/>
            <person name="Rensing S.A."/>
        </authorList>
    </citation>
    <scope>NUCLEOTIDE SEQUENCE [LARGE SCALE GENOMIC DNA]</scope>
    <source>
        <strain evidence="1 2">cv. Gransden 2004</strain>
    </source>
</reference>
<dbReference type="EnsemblPlants" id="Pp3c18_16590V3.2">
    <property type="protein sequence ID" value="Pp3c18_16590V3.2"/>
    <property type="gene ID" value="Pp3c18_16590"/>
</dbReference>
<proteinExistence type="predicted"/>